<comment type="caution">
    <text evidence="3">The sequence shown here is derived from an EMBL/GenBank/DDBJ whole genome shotgun (WGS) entry which is preliminary data.</text>
</comment>
<dbReference type="AlphaFoldDB" id="A0A971M4P6"/>
<comment type="similarity">
    <text evidence="2">Belongs to the LOG family.</text>
</comment>
<evidence type="ECO:0000256" key="1">
    <source>
        <dbReference type="ARBA" id="ARBA00000274"/>
    </source>
</evidence>
<comment type="catalytic activity">
    <reaction evidence="1">
        <text>AMP + H2O = D-ribose 5-phosphate + adenine</text>
        <dbReference type="Rhea" id="RHEA:20129"/>
        <dbReference type="ChEBI" id="CHEBI:15377"/>
        <dbReference type="ChEBI" id="CHEBI:16708"/>
        <dbReference type="ChEBI" id="CHEBI:78346"/>
        <dbReference type="ChEBI" id="CHEBI:456215"/>
        <dbReference type="EC" id="3.2.2.4"/>
    </reaction>
</comment>
<protein>
    <recommendedName>
        <fullName evidence="2">Cytokinin riboside 5'-monophosphate phosphoribohydrolase</fullName>
        <ecNumber evidence="2">3.2.2.n1</ecNumber>
    </recommendedName>
</protein>
<dbReference type="EMBL" id="JAAYEE010000126">
    <property type="protein sequence ID" value="NLW35317.1"/>
    <property type="molecule type" value="Genomic_DNA"/>
</dbReference>
<reference evidence="3" key="2">
    <citation type="submission" date="2020-01" db="EMBL/GenBank/DDBJ databases">
        <authorList>
            <person name="Campanaro S."/>
        </authorList>
    </citation>
    <scope>NUCLEOTIDE SEQUENCE</scope>
    <source>
        <strain evidence="3">AS06rmzACSIP_7</strain>
    </source>
</reference>
<dbReference type="SUPFAM" id="SSF102405">
    <property type="entry name" value="MCP/YpsA-like"/>
    <property type="match status" value="1"/>
</dbReference>
<dbReference type="GO" id="GO:0005829">
    <property type="term" value="C:cytosol"/>
    <property type="evidence" value="ECO:0007669"/>
    <property type="project" value="TreeGrafter"/>
</dbReference>
<dbReference type="NCBIfam" id="TIGR00730">
    <property type="entry name" value="Rossman fold protein, TIGR00730 family"/>
    <property type="match status" value="1"/>
</dbReference>
<dbReference type="Proteomes" id="UP000777265">
    <property type="component" value="Unassembled WGS sequence"/>
</dbReference>
<name>A0A971M4P6_9BACT</name>
<evidence type="ECO:0000313" key="3">
    <source>
        <dbReference type="EMBL" id="NLW35317.1"/>
    </source>
</evidence>
<organism evidence="3 4">
    <name type="scientific">Syntrophorhabdus aromaticivorans</name>
    <dbReference type="NCBI Taxonomy" id="328301"/>
    <lineage>
        <taxon>Bacteria</taxon>
        <taxon>Pseudomonadati</taxon>
        <taxon>Thermodesulfobacteriota</taxon>
        <taxon>Syntrophorhabdia</taxon>
        <taxon>Syntrophorhabdales</taxon>
        <taxon>Syntrophorhabdaceae</taxon>
        <taxon>Syntrophorhabdus</taxon>
    </lineage>
</organism>
<accession>A0A971M4P6</accession>
<dbReference type="GO" id="GO:0008714">
    <property type="term" value="F:AMP nucleosidase activity"/>
    <property type="evidence" value="ECO:0007669"/>
    <property type="project" value="UniProtKB-EC"/>
</dbReference>
<dbReference type="Pfam" id="PF03641">
    <property type="entry name" value="Lysine_decarbox"/>
    <property type="match status" value="1"/>
</dbReference>
<dbReference type="PANTHER" id="PTHR43393:SF2">
    <property type="entry name" value="CYTOKININ RIBOSIDE 5'-MONOPHOSPHATE PHOSPHORIBOHYDROLASE"/>
    <property type="match status" value="1"/>
</dbReference>
<gene>
    <name evidence="3" type="ORF">GXY80_07535</name>
</gene>
<dbReference type="EC" id="3.2.2.n1" evidence="2"/>
<dbReference type="InterPro" id="IPR052341">
    <property type="entry name" value="LOG_family_nucleotidases"/>
</dbReference>
<sequence>VNPAVSMFGSARCKDGDLLYTRAYNLAKLLARNGFNVITGGGGGVMEAANRGAAEEGAKSVGINIELPFEQKPNPYSNINLHYRYFFVRKVMFIKYAVAYIVLPGGFGTLDECFEALTLIQTKKTRPFPVVLVDSSYWKGLIDWIKTVLLPSNMISREDMNILQIMDEPEEIVEYIKRFVIL</sequence>
<evidence type="ECO:0000256" key="2">
    <source>
        <dbReference type="RuleBase" id="RU363015"/>
    </source>
</evidence>
<dbReference type="InterPro" id="IPR005269">
    <property type="entry name" value="LOG"/>
</dbReference>
<keyword evidence="2" id="KW-0378">Hydrolase</keyword>
<keyword evidence="2" id="KW-0203">Cytokinin biosynthesis</keyword>
<reference evidence="3" key="1">
    <citation type="journal article" date="2020" name="Biotechnol. Biofuels">
        <title>New insights from the biogas microbiome by comprehensive genome-resolved metagenomics of nearly 1600 species originating from multiple anaerobic digesters.</title>
        <authorList>
            <person name="Campanaro S."/>
            <person name="Treu L."/>
            <person name="Rodriguez-R L.M."/>
            <person name="Kovalovszki A."/>
            <person name="Ziels R.M."/>
            <person name="Maus I."/>
            <person name="Zhu X."/>
            <person name="Kougias P.G."/>
            <person name="Basile A."/>
            <person name="Luo G."/>
            <person name="Schluter A."/>
            <person name="Konstantinidis K.T."/>
            <person name="Angelidaki I."/>
        </authorList>
    </citation>
    <scope>NUCLEOTIDE SEQUENCE</scope>
    <source>
        <strain evidence="3">AS06rmzACSIP_7</strain>
    </source>
</reference>
<proteinExistence type="inferred from homology"/>
<dbReference type="Gene3D" id="3.40.50.450">
    <property type="match status" value="1"/>
</dbReference>
<evidence type="ECO:0000313" key="4">
    <source>
        <dbReference type="Proteomes" id="UP000777265"/>
    </source>
</evidence>
<dbReference type="InterPro" id="IPR031100">
    <property type="entry name" value="LOG_fam"/>
</dbReference>
<feature type="non-terminal residue" evidence="3">
    <location>
        <position position="1"/>
    </location>
</feature>
<dbReference type="PANTHER" id="PTHR43393">
    <property type="entry name" value="CYTOKININ RIBOSIDE 5'-MONOPHOSPHATE PHOSPHORIBOHYDROLASE"/>
    <property type="match status" value="1"/>
</dbReference>
<dbReference type="GO" id="GO:0009691">
    <property type="term" value="P:cytokinin biosynthetic process"/>
    <property type="evidence" value="ECO:0007669"/>
    <property type="project" value="UniProtKB-UniRule"/>
</dbReference>